<gene>
    <name evidence="3" type="ORF">DEO72_LG1g2134</name>
</gene>
<dbReference type="PROSITE" id="PS50104">
    <property type="entry name" value="TIR"/>
    <property type="match status" value="1"/>
</dbReference>
<dbReference type="Pfam" id="PF01582">
    <property type="entry name" value="TIR"/>
    <property type="match status" value="1"/>
</dbReference>
<dbReference type="AlphaFoldDB" id="A0A4D6KVK6"/>
<evidence type="ECO:0000259" key="2">
    <source>
        <dbReference type="PROSITE" id="PS50104"/>
    </source>
</evidence>
<evidence type="ECO:0000313" key="3">
    <source>
        <dbReference type="EMBL" id="QCD78501.1"/>
    </source>
</evidence>
<dbReference type="GO" id="GO:0006952">
    <property type="term" value="P:defense response"/>
    <property type="evidence" value="ECO:0007669"/>
    <property type="project" value="InterPro"/>
</dbReference>
<sequence length="238" mass="27286">MAQTMSRLAAQGITARRCNSKHSEMHTMDEPPGGYPSLVPLLSASPFSLTSFQNLRALYVTLMKAIEDSRVSIVFSENFASSKWCLNELIKIMDCKKELGQIVIPVFYNTDPSHVRNQTGRFMESFVKHEGEPNCIKWKTALTQAANLARWSFQNYRTDSELLKDIVEDVLEKLPPRCRNQCKGWVRIKEHHKQIDEISCSFICSEADECFVPLQVKNLTRKPSFKQLQMKKVPNAKQ</sequence>
<dbReference type="InterPro" id="IPR035897">
    <property type="entry name" value="Toll_tir_struct_dom_sf"/>
</dbReference>
<reference evidence="3 4" key="1">
    <citation type="submission" date="2019-04" db="EMBL/GenBank/DDBJ databases">
        <title>An improved genome assembly and genetic linkage map for asparagus bean, Vigna unguiculata ssp. sesquipedialis.</title>
        <authorList>
            <person name="Xia Q."/>
            <person name="Zhang R."/>
            <person name="Dong Y."/>
        </authorList>
    </citation>
    <scope>NUCLEOTIDE SEQUENCE [LARGE SCALE GENOMIC DNA]</scope>
    <source>
        <tissue evidence="3">Leaf</tissue>
    </source>
</reference>
<dbReference type="SUPFAM" id="SSF52200">
    <property type="entry name" value="Toll/Interleukin receptor TIR domain"/>
    <property type="match status" value="1"/>
</dbReference>
<keyword evidence="4" id="KW-1185">Reference proteome</keyword>
<dbReference type="InterPro" id="IPR044974">
    <property type="entry name" value="Disease_R_plants"/>
</dbReference>
<dbReference type="PANTHER" id="PTHR11017:SF243">
    <property type="entry name" value="ADP-RIBOSYL CYCLASE_CYCLIC ADP-RIBOSE HYDROLASE"/>
    <property type="match status" value="1"/>
</dbReference>
<accession>A0A4D6KVK6</accession>
<dbReference type="PANTHER" id="PTHR11017">
    <property type="entry name" value="LEUCINE-RICH REPEAT-CONTAINING PROTEIN"/>
    <property type="match status" value="1"/>
</dbReference>
<dbReference type="GO" id="GO:0007165">
    <property type="term" value="P:signal transduction"/>
    <property type="evidence" value="ECO:0007669"/>
    <property type="project" value="InterPro"/>
</dbReference>
<evidence type="ECO:0000313" key="4">
    <source>
        <dbReference type="Proteomes" id="UP000501690"/>
    </source>
</evidence>
<dbReference type="SMART" id="SM00255">
    <property type="entry name" value="TIR"/>
    <property type="match status" value="1"/>
</dbReference>
<feature type="domain" description="TIR" evidence="2">
    <location>
        <begin position="14"/>
        <end position="174"/>
    </location>
</feature>
<protein>
    <recommendedName>
        <fullName evidence="2">TIR domain-containing protein</fullName>
    </recommendedName>
</protein>
<dbReference type="Proteomes" id="UP000501690">
    <property type="component" value="Linkage Group LG1"/>
</dbReference>
<dbReference type="EMBL" id="CP039345">
    <property type="protein sequence ID" value="QCD78501.1"/>
    <property type="molecule type" value="Genomic_DNA"/>
</dbReference>
<name>A0A4D6KVK6_VIGUN</name>
<organism evidence="3 4">
    <name type="scientific">Vigna unguiculata</name>
    <name type="common">Cowpea</name>
    <dbReference type="NCBI Taxonomy" id="3917"/>
    <lineage>
        <taxon>Eukaryota</taxon>
        <taxon>Viridiplantae</taxon>
        <taxon>Streptophyta</taxon>
        <taxon>Embryophyta</taxon>
        <taxon>Tracheophyta</taxon>
        <taxon>Spermatophyta</taxon>
        <taxon>Magnoliopsida</taxon>
        <taxon>eudicotyledons</taxon>
        <taxon>Gunneridae</taxon>
        <taxon>Pentapetalae</taxon>
        <taxon>rosids</taxon>
        <taxon>fabids</taxon>
        <taxon>Fabales</taxon>
        <taxon>Fabaceae</taxon>
        <taxon>Papilionoideae</taxon>
        <taxon>50 kb inversion clade</taxon>
        <taxon>NPAAA clade</taxon>
        <taxon>indigoferoid/millettioid clade</taxon>
        <taxon>Phaseoleae</taxon>
        <taxon>Vigna</taxon>
    </lineage>
</organism>
<dbReference type="InterPro" id="IPR000157">
    <property type="entry name" value="TIR_dom"/>
</dbReference>
<feature type="region of interest" description="Disordered" evidence="1">
    <location>
        <begin position="1"/>
        <end position="30"/>
    </location>
</feature>
<dbReference type="Gene3D" id="3.40.50.10140">
    <property type="entry name" value="Toll/interleukin-1 receptor homology (TIR) domain"/>
    <property type="match status" value="1"/>
</dbReference>
<proteinExistence type="predicted"/>
<evidence type="ECO:0000256" key="1">
    <source>
        <dbReference type="SAM" id="MobiDB-lite"/>
    </source>
</evidence>